<keyword evidence="2" id="KW-1185">Reference proteome</keyword>
<organism evidence="1 2">
    <name type="scientific">Morchella conica CCBAS932</name>
    <dbReference type="NCBI Taxonomy" id="1392247"/>
    <lineage>
        <taxon>Eukaryota</taxon>
        <taxon>Fungi</taxon>
        <taxon>Dikarya</taxon>
        <taxon>Ascomycota</taxon>
        <taxon>Pezizomycotina</taxon>
        <taxon>Pezizomycetes</taxon>
        <taxon>Pezizales</taxon>
        <taxon>Morchellaceae</taxon>
        <taxon>Morchella</taxon>
    </lineage>
</organism>
<name>A0A3N4L609_9PEZI</name>
<sequence>MGGCDGRRYDMLTRPLHIEGAPTFVLAVRQLANRTYNPRHFRRKKVLNSVAEKRIKARLSRSLAKRKINQSRWPLLAFCCSSFSSFSFPSSRLVSSRFLLRSCARLLARLADRAILGERADRTSTANQARAQGYISRGKPCLGCFFKRNTHNFFFPPFASLHLQPPTVTTMQERPRPRLLLSPSHHHRQTWAKLIH</sequence>
<dbReference type="EMBL" id="ML119106">
    <property type="protein sequence ID" value="RPB17218.1"/>
    <property type="molecule type" value="Genomic_DNA"/>
</dbReference>
<dbReference type="InParanoid" id="A0A3N4L609"/>
<proteinExistence type="predicted"/>
<evidence type="ECO:0000313" key="1">
    <source>
        <dbReference type="EMBL" id="RPB17218.1"/>
    </source>
</evidence>
<evidence type="ECO:0000313" key="2">
    <source>
        <dbReference type="Proteomes" id="UP000277580"/>
    </source>
</evidence>
<dbReference type="Proteomes" id="UP000277580">
    <property type="component" value="Unassembled WGS sequence"/>
</dbReference>
<reference evidence="1 2" key="1">
    <citation type="journal article" date="2018" name="Nat. Ecol. Evol.">
        <title>Pezizomycetes genomes reveal the molecular basis of ectomycorrhizal truffle lifestyle.</title>
        <authorList>
            <person name="Murat C."/>
            <person name="Payen T."/>
            <person name="Noel B."/>
            <person name="Kuo A."/>
            <person name="Morin E."/>
            <person name="Chen J."/>
            <person name="Kohler A."/>
            <person name="Krizsan K."/>
            <person name="Balestrini R."/>
            <person name="Da Silva C."/>
            <person name="Montanini B."/>
            <person name="Hainaut M."/>
            <person name="Levati E."/>
            <person name="Barry K.W."/>
            <person name="Belfiori B."/>
            <person name="Cichocki N."/>
            <person name="Clum A."/>
            <person name="Dockter R.B."/>
            <person name="Fauchery L."/>
            <person name="Guy J."/>
            <person name="Iotti M."/>
            <person name="Le Tacon F."/>
            <person name="Lindquist E.A."/>
            <person name="Lipzen A."/>
            <person name="Malagnac F."/>
            <person name="Mello A."/>
            <person name="Molinier V."/>
            <person name="Miyauchi S."/>
            <person name="Poulain J."/>
            <person name="Riccioni C."/>
            <person name="Rubini A."/>
            <person name="Sitrit Y."/>
            <person name="Splivallo R."/>
            <person name="Traeger S."/>
            <person name="Wang M."/>
            <person name="Zifcakova L."/>
            <person name="Wipf D."/>
            <person name="Zambonelli A."/>
            <person name="Paolocci F."/>
            <person name="Nowrousian M."/>
            <person name="Ottonello S."/>
            <person name="Baldrian P."/>
            <person name="Spatafora J.W."/>
            <person name="Henrissat B."/>
            <person name="Nagy L.G."/>
            <person name="Aury J.M."/>
            <person name="Wincker P."/>
            <person name="Grigoriev I.V."/>
            <person name="Bonfante P."/>
            <person name="Martin F.M."/>
        </authorList>
    </citation>
    <scope>NUCLEOTIDE SEQUENCE [LARGE SCALE GENOMIC DNA]</scope>
    <source>
        <strain evidence="1 2">CCBAS932</strain>
    </source>
</reference>
<accession>A0A3N4L609</accession>
<protein>
    <submittedName>
        <fullName evidence="1">Uncharacterized protein</fullName>
    </submittedName>
</protein>
<gene>
    <name evidence="1" type="ORF">P167DRAFT_121721</name>
</gene>
<dbReference type="AlphaFoldDB" id="A0A3N4L609"/>